<dbReference type="GO" id="GO:0042597">
    <property type="term" value="C:periplasmic space"/>
    <property type="evidence" value="ECO:0007669"/>
    <property type="project" value="UniProtKB-ARBA"/>
</dbReference>
<dbReference type="InterPro" id="IPR000914">
    <property type="entry name" value="SBP_5_dom"/>
</dbReference>
<feature type="region of interest" description="Disordered" evidence="4">
    <location>
        <begin position="510"/>
        <end position="535"/>
    </location>
</feature>
<dbReference type="RefSeq" id="WP_158204076.1">
    <property type="nucleotide sequence ID" value="NZ_WSZK01000015.1"/>
</dbReference>
<evidence type="ECO:0000259" key="5">
    <source>
        <dbReference type="Pfam" id="PF00496"/>
    </source>
</evidence>
<organism evidence="6 7">
    <name type="scientific">Halomarina oriensis</name>
    <dbReference type="NCBI Taxonomy" id="671145"/>
    <lineage>
        <taxon>Archaea</taxon>
        <taxon>Methanobacteriati</taxon>
        <taxon>Methanobacteriota</taxon>
        <taxon>Stenosarchaea group</taxon>
        <taxon>Halobacteria</taxon>
        <taxon>Halobacteriales</taxon>
        <taxon>Natronomonadaceae</taxon>
        <taxon>Halomarina</taxon>
    </lineage>
</organism>
<evidence type="ECO:0000256" key="4">
    <source>
        <dbReference type="SAM" id="MobiDB-lite"/>
    </source>
</evidence>
<dbReference type="PROSITE" id="PS51318">
    <property type="entry name" value="TAT"/>
    <property type="match status" value="1"/>
</dbReference>
<dbReference type="OrthoDB" id="194307at2157"/>
<dbReference type="Gene3D" id="3.40.190.10">
    <property type="entry name" value="Periplasmic binding protein-like II"/>
    <property type="match status" value="1"/>
</dbReference>
<dbReference type="PANTHER" id="PTHR30290">
    <property type="entry name" value="PERIPLASMIC BINDING COMPONENT OF ABC TRANSPORTER"/>
    <property type="match status" value="1"/>
</dbReference>
<feature type="domain" description="Solute-binding protein family 5" evidence="5">
    <location>
        <begin position="141"/>
        <end position="511"/>
    </location>
</feature>
<keyword evidence="3" id="KW-0732">Signal</keyword>
<comment type="similarity">
    <text evidence="1">Belongs to the bacterial solute-binding protein 5 family.</text>
</comment>
<dbReference type="GO" id="GO:1904680">
    <property type="term" value="F:peptide transmembrane transporter activity"/>
    <property type="evidence" value="ECO:0007669"/>
    <property type="project" value="TreeGrafter"/>
</dbReference>
<evidence type="ECO:0000256" key="1">
    <source>
        <dbReference type="ARBA" id="ARBA00005695"/>
    </source>
</evidence>
<keyword evidence="7" id="KW-1185">Reference proteome</keyword>
<evidence type="ECO:0000256" key="3">
    <source>
        <dbReference type="ARBA" id="ARBA00022729"/>
    </source>
</evidence>
<sequence length="651" mass="72192">MPSGNEESDGVRQVWLPNRRNMLKMLGIGGAAALAGCSSGDPNDGDSTGTPAQTEDTNTDSTEGDSPDTSEAPQTTTTTEASREVSGDYVTGRGTDAVSLNLLGAAAADGESGDRIGSILDGAYGVTPDLEVFPLWADISTEDGKTYTVELRDNLQWGGDYGQMTAEDWVYMIQEVFQAEDNWTGYPNQSDWQRQDEWIPVEQTGELTFEIQLPQVDPAFPLKPVMWGQTAMPKGLIEKYRGDSDGEGLAQDEDVQTMAYAGNLGPYSLESWERESQFVGTRNEDYYMREAENVPEAWQGAPYFNSYTFQVIPEQSTRLSALRTGEITSTGIPTTQVQQFEQEESVEINVAPQAYMTSMIYNQRVNGNFYEVFRQKESRQALARAVNKETIANDILSGYATIAHTFQPKFSKWYSDETVVQTGVGDEYGAELAREMLEPTLEGTSYSYDGDRIVDGNGEQVTLNLVYAQGSDTTEDMNRFIAQEYDKIGLNVELQGLQFNSMLENYVSNSPSNNPDFSGEPEYAAGPYNGGNRDQSVSPEQWDIMTGIVFNTYPRTPSQTRDFVIKQGGINYYGYEPEADFASLYEEASTAVDESTRQEIYAEIFGLESEEQPFNFLNMGVAIGGYQNNVQGPKPEFGSGWDSNIWYFQQG</sequence>
<dbReference type="SUPFAM" id="SSF53850">
    <property type="entry name" value="Periplasmic binding protein-like II"/>
    <property type="match status" value="1"/>
</dbReference>
<evidence type="ECO:0000256" key="2">
    <source>
        <dbReference type="ARBA" id="ARBA00022448"/>
    </source>
</evidence>
<dbReference type="Gene3D" id="3.10.105.10">
    <property type="entry name" value="Dipeptide-binding Protein, Domain 3"/>
    <property type="match status" value="1"/>
</dbReference>
<evidence type="ECO:0000313" key="6">
    <source>
        <dbReference type="EMBL" id="MWG34389.1"/>
    </source>
</evidence>
<dbReference type="PIRSF" id="PIRSF002741">
    <property type="entry name" value="MppA"/>
    <property type="match status" value="1"/>
</dbReference>
<comment type="caution">
    <text evidence="6">The sequence shown here is derived from an EMBL/GenBank/DDBJ whole genome shotgun (WGS) entry which is preliminary data.</text>
</comment>
<protein>
    <submittedName>
        <fullName evidence="6">ABC transporter substrate-binding protein</fullName>
    </submittedName>
</protein>
<dbReference type="EMBL" id="WSZK01000015">
    <property type="protein sequence ID" value="MWG34389.1"/>
    <property type="molecule type" value="Genomic_DNA"/>
</dbReference>
<dbReference type="InterPro" id="IPR030678">
    <property type="entry name" value="Peptide/Ni-bd"/>
</dbReference>
<feature type="compositionally biased region" description="Polar residues" evidence="4">
    <location>
        <begin position="45"/>
        <end position="61"/>
    </location>
</feature>
<gene>
    <name evidence="6" type="ORF">GQS65_07775</name>
</gene>
<evidence type="ECO:0000313" key="7">
    <source>
        <dbReference type="Proteomes" id="UP000451471"/>
    </source>
</evidence>
<reference evidence="6 7" key="1">
    <citation type="submission" date="2019-12" db="EMBL/GenBank/DDBJ databases">
        <title>Halocatena pleomorpha gen. nov. sp. nov., an extremely halophilic archaeon of family Halobacteriaceae isolated from saltpan soil.</title>
        <authorList>
            <person name="Pal Y."/>
            <person name="Verma A."/>
            <person name="Krishnamurthi S."/>
            <person name="Kumar P."/>
        </authorList>
    </citation>
    <scope>NUCLEOTIDE SEQUENCE [LARGE SCALE GENOMIC DNA]</scope>
    <source>
        <strain evidence="6 7">JCM 16495</strain>
    </source>
</reference>
<dbReference type="Proteomes" id="UP000451471">
    <property type="component" value="Unassembled WGS sequence"/>
</dbReference>
<dbReference type="Gene3D" id="3.90.76.10">
    <property type="entry name" value="Dipeptide-binding Protein, Domain 1"/>
    <property type="match status" value="1"/>
</dbReference>
<dbReference type="PANTHER" id="PTHR30290:SF9">
    <property type="entry name" value="OLIGOPEPTIDE-BINDING PROTEIN APPA"/>
    <property type="match status" value="1"/>
</dbReference>
<proteinExistence type="inferred from homology"/>
<dbReference type="GO" id="GO:0015833">
    <property type="term" value="P:peptide transport"/>
    <property type="evidence" value="ECO:0007669"/>
    <property type="project" value="TreeGrafter"/>
</dbReference>
<feature type="region of interest" description="Disordered" evidence="4">
    <location>
        <begin position="33"/>
        <end position="91"/>
    </location>
</feature>
<dbReference type="InterPro" id="IPR039424">
    <property type="entry name" value="SBP_5"/>
</dbReference>
<name>A0A6B0GLN6_9EURY</name>
<dbReference type="InterPro" id="IPR006311">
    <property type="entry name" value="TAT_signal"/>
</dbReference>
<dbReference type="Pfam" id="PF00496">
    <property type="entry name" value="SBP_bac_5"/>
    <property type="match status" value="1"/>
</dbReference>
<dbReference type="GO" id="GO:0043190">
    <property type="term" value="C:ATP-binding cassette (ABC) transporter complex"/>
    <property type="evidence" value="ECO:0007669"/>
    <property type="project" value="InterPro"/>
</dbReference>
<accession>A0A6B0GLN6</accession>
<dbReference type="CDD" id="cd00995">
    <property type="entry name" value="PBP2_NikA_DppA_OppA_like"/>
    <property type="match status" value="1"/>
</dbReference>
<keyword evidence="2" id="KW-0813">Transport</keyword>
<dbReference type="AlphaFoldDB" id="A0A6B0GLN6"/>